<reference evidence="2 3" key="1">
    <citation type="submission" date="2019-08" db="EMBL/GenBank/DDBJ databases">
        <title>Genome of Phaeodactylibacter luteus.</title>
        <authorList>
            <person name="Bowman J.P."/>
        </authorList>
    </citation>
    <scope>NUCLEOTIDE SEQUENCE [LARGE SCALE GENOMIC DNA]</scope>
    <source>
        <strain evidence="2 3">KCTC 42180</strain>
    </source>
</reference>
<protein>
    <recommendedName>
        <fullName evidence="4">Tetratricopeptide repeat protein</fullName>
    </recommendedName>
</protein>
<name>A0A5C6RJ14_9BACT</name>
<evidence type="ECO:0000313" key="2">
    <source>
        <dbReference type="EMBL" id="TXB62291.1"/>
    </source>
</evidence>
<accession>A0A5C6RJ14</accession>
<proteinExistence type="predicted"/>
<keyword evidence="1" id="KW-0812">Transmembrane</keyword>
<dbReference type="EMBL" id="VOOR01000032">
    <property type="protein sequence ID" value="TXB62291.1"/>
    <property type="molecule type" value="Genomic_DNA"/>
</dbReference>
<gene>
    <name evidence="2" type="ORF">FRY97_14680</name>
</gene>
<comment type="caution">
    <text evidence="2">The sequence shown here is derived from an EMBL/GenBank/DDBJ whole genome shotgun (WGS) entry which is preliminary data.</text>
</comment>
<evidence type="ECO:0000256" key="1">
    <source>
        <dbReference type="SAM" id="Phobius"/>
    </source>
</evidence>
<keyword evidence="1" id="KW-1133">Transmembrane helix</keyword>
<dbReference type="AlphaFoldDB" id="A0A5C6RJ14"/>
<sequence length="259" mass="28560">MKELLRIRKYLNGDMTAQELETFKSELARSSELRAQVALYQLEQQLISTVAGKRIAADVSEAYAQAGNSKQGYCLWWAVAAVALLLAAMFFLYRGVALPAPDARALAIEAYEGAPLTLSSVQRGDSATIGFLSADVGLQSYEQLKTLNKEELQALTSMLLDKAAQSGQAHNTSYLLGHLYFLSGDFQAAAQSFGQVAGHAQPGDSLRSFAEFFQWLSLLAQDHHQEGAQILGQKLLSSPGHRFHHEARELYFQIFTDER</sequence>
<keyword evidence="3" id="KW-1185">Reference proteome</keyword>
<organism evidence="2 3">
    <name type="scientific">Phaeodactylibacter luteus</name>
    <dbReference type="NCBI Taxonomy" id="1564516"/>
    <lineage>
        <taxon>Bacteria</taxon>
        <taxon>Pseudomonadati</taxon>
        <taxon>Bacteroidota</taxon>
        <taxon>Saprospiria</taxon>
        <taxon>Saprospirales</taxon>
        <taxon>Haliscomenobacteraceae</taxon>
        <taxon>Phaeodactylibacter</taxon>
    </lineage>
</organism>
<dbReference type="RefSeq" id="WP_147168312.1">
    <property type="nucleotide sequence ID" value="NZ_VOOR01000032.1"/>
</dbReference>
<dbReference type="OrthoDB" id="979271at2"/>
<feature type="transmembrane region" description="Helical" evidence="1">
    <location>
        <begin position="73"/>
        <end position="93"/>
    </location>
</feature>
<evidence type="ECO:0000313" key="3">
    <source>
        <dbReference type="Proteomes" id="UP000321580"/>
    </source>
</evidence>
<keyword evidence="1" id="KW-0472">Membrane</keyword>
<evidence type="ECO:0008006" key="4">
    <source>
        <dbReference type="Google" id="ProtNLM"/>
    </source>
</evidence>
<dbReference type="Proteomes" id="UP000321580">
    <property type="component" value="Unassembled WGS sequence"/>
</dbReference>